<evidence type="ECO:0000256" key="4">
    <source>
        <dbReference type="ARBA" id="ARBA00022741"/>
    </source>
</evidence>
<evidence type="ECO:0000256" key="8">
    <source>
        <dbReference type="ARBA" id="ARBA00023067"/>
    </source>
</evidence>
<dbReference type="GO" id="GO:0051301">
    <property type="term" value="P:cell division"/>
    <property type="evidence" value="ECO:0007669"/>
    <property type="project" value="UniProtKB-KW"/>
</dbReference>
<dbReference type="STRING" id="2018661.A0A2A2KMG5"/>
<feature type="region of interest" description="Disordered" evidence="13">
    <location>
        <begin position="1050"/>
        <end position="1122"/>
    </location>
</feature>
<keyword evidence="8" id="KW-0226">DNA condensation</keyword>
<gene>
    <name evidence="15" type="ORF">WR25_05459</name>
</gene>
<dbReference type="GO" id="GO:0007076">
    <property type="term" value="P:mitotic chromosome condensation"/>
    <property type="evidence" value="ECO:0007669"/>
    <property type="project" value="TreeGrafter"/>
</dbReference>
<dbReference type="InterPro" id="IPR036277">
    <property type="entry name" value="SMC_hinge_sf"/>
</dbReference>
<dbReference type="SMART" id="SM00968">
    <property type="entry name" value="SMC_hinge"/>
    <property type="match status" value="1"/>
</dbReference>
<dbReference type="Gene3D" id="3.40.50.300">
    <property type="entry name" value="P-loop containing nucleotide triphosphate hydrolases"/>
    <property type="match status" value="2"/>
</dbReference>
<dbReference type="GO" id="GO:0005634">
    <property type="term" value="C:nucleus"/>
    <property type="evidence" value="ECO:0007669"/>
    <property type="project" value="UniProtKB-SubCell"/>
</dbReference>
<dbReference type="GO" id="GO:0005524">
    <property type="term" value="F:ATP binding"/>
    <property type="evidence" value="ECO:0007669"/>
    <property type="project" value="UniProtKB-KW"/>
</dbReference>
<feature type="compositionally biased region" description="Acidic residues" evidence="13">
    <location>
        <begin position="1404"/>
        <end position="1419"/>
    </location>
</feature>
<dbReference type="Gene3D" id="1.20.1060.20">
    <property type="match status" value="1"/>
</dbReference>
<feature type="coiled-coil region" evidence="12">
    <location>
        <begin position="488"/>
        <end position="550"/>
    </location>
</feature>
<evidence type="ECO:0000313" key="16">
    <source>
        <dbReference type="Proteomes" id="UP000218231"/>
    </source>
</evidence>
<dbReference type="Pfam" id="PF06470">
    <property type="entry name" value="SMC_hinge"/>
    <property type="match status" value="1"/>
</dbReference>
<evidence type="ECO:0000256" key="5">
    <source>
        <dbReference type="ARBA" id="ARBA00022776"/>
    </source>
</evidence>
<evidence type="ECO:0000256" key="12">
    <source>
        <dbReference type="SAM" id="Coils"/>
    </source>
</evidence>
<feature type="coiled-coil region" evidence="12">
    <location>
        <begin position="1135"/>
        <end position="1181"/>
    </location>
</feature>
<evidence type="ECO:0000259" key="14">
    <source>
        <dbReference type="SMART" id="SM00968"/>
    </source>
</evidence>
<feature type="compositionally biased region" description="Basic and acidic residues" evidence="13">
    <location>
        <begin position="1434"/>
        <end position="1450"/>
    </location>
</feature>
<evidence type="ECO:0000256" key="1">
    <source>
        <dbReference type="ARBA" id="ARBA00004123"/>
    </source>
</evidence>
<evidence type="ECO:0000256" key="9">
    <source>
        <dbReference type="ARBA" id="ARBA00023242"/>
    </source>
</evidence>
<dbReference type="PIRSF" id="PIRSF005719">
    <property type="entry name" value="SMC"/>
    <property type="match status" value="1"/>
</dbReference>
<feature type="compositionally biased region" description="Acidic residues" evidence="13">
    <location>
        <begin position="1068"/>
        <end position="1083"/>
    </location>
</feature>
<feature type="compositionally biased region" description="Basic and acidic residues" evidence="13">
    <location>
        <begin position="394"/>
        <end position="411"/>
    </location>
</feature>
<name>A0A2A2KMG5_9BILA</name>
<feature type="compositionally biased region" description="Basic and acidic residues" evidence="13">
    <location>
        <begin position="359"/>
        <end position="387"/>
    </location>
</feature>
<comment type="subcellular location">
    <subcellularLocation>
        <location evidence="1 11">Nucleus</location>
    </subcellularLocation>
</comment>
<keyword evidence="6" id="KW-0067">ATP-binding</keyword>
<evidence type="ECO:0000313" key="15">
    <source>
        <dbReference type="EMBL" id="PAV75102.1"/>
    </source>
</evidence>
<dbReference type="SUPFAM" id="SSF75553">
    <property type="entry name" value="Smc hinge domain"/>
    <property type="match status" value="1"/>
</dbReference>
<dbReference type="Proteomes" id="UP000218231">
    <property type="component" value="Unassembled WGS sequence"/>
</dbReference>
<dbReference type="InterPro" id="IPR024704">
    <property type="entry name" value="SMC"/>
</dbReference>
<evidence type="ECO:0000256" key="6">
    <source>
        <dbReference type="ARBA" id="ARBA00022840"/>
    </source>
</evidence>
<keyword evidence="4" id="KW-0547">Nucleotide-binding</keyword>
<comment type="similarity">
    <text evidence="2">Belongs to the SMC family. SMC4 subfamily.</text>
</comment>
<keyword evidence="3" id="KW-0132">Cell division</keyword>
<protein>
    <recommendedName>
        <fullName evidence="11">Structural maintenance of chromosomes protein</fullName>
    </recommendedName>
</protein>
<evidence type="ECO:0000256" key="7">
    <source>
        <dbReference type="ARBA" id="ARBA00023054"/>
    </source>
</evidence>
<dbReference type="PANTHER" id="PTHR18937">
    <property type="entry name" value="STRUCTURAL MAINTENANCE OF CHROMOSOMES SMC FAMILY MEMBER"/>
    <property type="match status" value="1"/>
</dbReference>
<feature type="compositionally biased region" description="Basic and acidic residues" evidence="13">
    <location>
        <begin position="419"/>
        <end position="471"/>
    </location>
</feature>
<dbReference type="SUPFAM" id="SSF52540">
    <property type="entry name" value="P-loop containing nucleoside triphosphate hydrolases"/>
    <property type="match status" value="1"/>
</dbReference>
<evidence type="ECO:0000256" key="10">
    <source>
        <dbReference type="ARBA" id="ARBA00023306"/>
    </source>
</evidence>
<evidence type="ECO:0000256" key="13">
    <source>
        <dbReference type="SAM" id="MobiDB-lite"/>
    </source>
</evidence>
<dbReference type="EMBL" id="LIAE01008212">
    <property type="protein sequence ID" value="PAV75102.1"/>
    <property type="molecule type" value="Genomic_DNA"/>
</dbReference>
<keyword evidence="16" id="KW-1185">Reference proteome</keyword>
<keyword evidence="7 12" id="KW-0175">Coiled coil</keyword>
<feature type="compositionally biased region" description="Basic residues" evidence="13">
    <location>
        <begin position="32"/>
        <end position="44"/>
    </location>
</feature>
<dbReference type="Pfam" id="PF02463">
    <property type="entry name" value="SMC_N"/>
    <property type="match status" value="1"/>
</dbReference>
<dbReference type="InterPro" id="IPR027417">
    <property type="entry name" value="P-loop_NTPase"/>
</dbReference>
<comment type="caution">
    <text evidence="15">The sequence shown here is derived from an EMBL/GenBank/DDBJ whole genome shotgun (WGS) entry which is preliminary data.</text>
</comment>
<feature type="coiled-coil region" evidence="12">
    <location>
        <begin position="267"/>
        <end position="294"/>
    </location>
</feature>
<dbReference type="GO" id="GO:0000796">
    <property type="term" value="C:condensin complex"/>
    <property type="evidence" value="ECO:0007669"/>
    <property type="project" value="TreeGrafter"/>
</dbReference>
<dbReference type="GO" id="GO:0016887">
    <property type="term" value="F:ATP hydrolysis activity"/>
    <property type="evidence" value="ECO:0007669"/>
    <property type="project" value="InterPro"/>
</dbReference>
<dbReference type="Gene3D" id="3.30.70.1620">
    <property type="match status" value="1"/>
</dbReference>
<reference evidence="15 16" key="1">
    <citation type="journal article" date="2017" name="Curr. Biol.">
        <title>Genome architecture and evolution of a unichromosomal asexual nematode.</title>
        <authorList>
            <person name="Fradin H."/>
            <person name="Zegar C."/>
            <person name="Gutwein M."/>
            <person name="Lucas J."/>
            <person name="Kovtun M."/>
            <person name="Corcoran D."/>
            <person name="Baugh L.R."/>
            <person name="Kiontke K."/>
            <person name="Gunsalus K."/>
            <person name="Fitch D.H."/>
            <person name="Piano F."/>
        </authorList>
    </citation>
    <scope>NUCLEOTIDE SEQUENCE [LARGE SCALE GENOMIC DNA]</scope>
    <source>
        <strain evidence="15">PF1309</strain>
    </source>
</reference>
<sequence>MPRKAAVVQNESDGDADDFDLPDSPDASGPSTKKKKKSAPKPKPSKQSNPRAKSGDKGPTSSQANEDKAASDDGEMDLGEEEYAAQYEVEDLLKMTIPPPPKPIMESNGTGERLMIKKIVAINFKSYYGRQEIGPFHQNFTSIVGPNGSGKSNVIDAMLFVFGYKSRKIRSKKLSVLIHNSSRHPNVDSCTVEVHFHKIVDVEPFEEHRYKIVNDSEYVVTRTAYKNNSSKYCLNGHHTTFKQIGARLRQDGIDLKHNRFLILQIPIEKFTEKMQQLTLERSQQTTKKNAAEKAKKDLDEPVKEVLRYIRMENDVILKKQKIYTFDKLKYEDRIPEAQAKADEVQKEIDEAKERKKQIFEERDSKAKEEKSLEKEKDDKIKERDTVKKQLNSLEAKEAKRKNDLERKKDLENAPAKSGKKIEELEKEVVELEEKQKVNQEEEEKNRPEYEKKTEKLREERDTIGKELLDKDKTARDASKNLMVAQSDKANLLSAADKEKNRLEELESKLQEIEEEIDQYQKKKKIAEDGLPKYEDNLQKARQELNDSKKIDQIHQKIHDADDALRNLTQGNAVEKLLKKMNSDGDIEYFGRLGDLVSTSQEFDKAISNATNWDVYVVATQGHGKKVITAIQQQRLPRTNLITMDAVRDFGANCYQPANDQAAPRLFDLLKISDPKFNKVVYQSLREMRLCDNLNAANQIKSNNSNKYRDLVFVSREGNMIYPNSKIVGGGKPVTNKVGHRSVDNRSEADLRKIVNELKSEEADKRREIDAIKNKIRQLDGSIHSLTRDIDKLTNDLKMAEDRLRITESSRQNMQKRVEEQRKRVDEVEVDQKELDEKNKQIADLEKVRDDKAAIYEEANDRFKKVEEQIKKIYDSLVGNFKVAKEAAIEELKTKKKEIAKENAAIESSSRNLQKCEKRIEQLEGEIEKAQEAIELLDKVQKDDGEGDELKEKVEQIENEIKEIDGKIKQLRSTGRGFDDQELELDKQMKELKEKHAHYLGKMQTLQGKIAEVDKKLNGLKFTIIKDMDLLPDEVKRVDDGDAEQLNESIREEADYVASQRVEVKAEPIDVDMEEEDEEQQDENEGQRRRQSSGRGERDRDRPASRKATQDDGMEQRMALKPADLDKIRAMTIDDYQDLNVKLQQEEQKIAEIKKNVDFTVLDQYKERLAKYQKEVEVLREISKVYNEHNTRLDKFKTERTEEFMAGFVAISLAVREMYQMITMGGDASLEAKDTIDPFSEGIVFMVRPPNKSWKQIENLSGGEKTLSSLALVFALHHYRPTPLYVMDEIDAALDFRNVSIIGRYILNRTSNAQFIVISLRNNMFELAHRLVGIYKVDDCTENCAIDPAMINKKVQKYMSALVEAGIEARKDDFVPASQNLELEDIEPQNTSQAKKPTASKHRDEEEEDDAFEIEEEEEEERRPVRRGKQPAKQKMSDDEVKQRCRTRIDDTPFQEI</sequence>
<accession>A0A2A2KMG5</accession>
<evidence type="ECO:0000256" key="3">
    <source>
        <dbReference type="ARBA" id="ARBA00022618"/>
    </source>
</evidence>
<feature type="region of interest" description="Disordered" evidence="13">
    <location>
        <begin position="1380"/>
        <end position="1456"/>
    </location>
</feature>
<keyword evidence="10" id="KW-0131">Cell cycle</keyword>
<dbReference type="InterPro" id="IPR010935">
    <property type="entry name" value="SMC_hinge"/>
</dbReference>
<keyword evidence="5" id="KW-0498">Mitosis</keyword>
<dbReference type="PANTHER" id="PTHR18937:SF172">
    <property type="entry name" value="STRUCTURAL MAINTENANCE OF CHROMOSOMES PROTEIN"/>
    <property type="match status" value="1"/>
</dbReference>
<evidence type="ECO:0000256" key="2">
    <source>
        <dbReference type="ARBA" id="ARBA00006005"/>
    </source>
</evidence>
<feature type="domain" description="SMC hinge" evidence="14">
    <location>
        <begin position="586"/>
        <end position="700"/>
    </location>
</feature>
<feature type="region of interest" description="Disordered" evidence="13">
    <location>
        <begin position="359"/>
        <end position="471"/>
    </location>
</feature>
<organism evidence="15 16">
    <name type="scientific">Diploscapter pachys</name>
    <dbReference type="NCBI Taxonomy" id="2018661"/>
    <lineage>
        <taxon>Eukaryota</taxon>
        <taxon>Metazoa</taxon>
        <taxon>Ecdysozoa</taxon>
        <taxon>Nematoda</taxon>
        <taxon>Chromadorea</taxon>
        <taxon>Rhabditida</taxon>
        <taxon>Rhabditina</taxon>
        <taxon>Rhabditomorpha</taxon>
        <taxon>Rhabditoidea</taxon>
        <taxon>Rhabditidae</taxon>
        <taxon>Diploscapter</taxon>
    </lineage>
</organism>
<dbReference type="FunFam" id="3.40.50.300:FF:000481">
    <property type="entry name" value="Structural maintenance of chromosomes 4"/>
    <property type="match status" value="1"/>
</dbReference>
<feature type="compositionally biased region" description="Acidic residues" evidence="13">
    <location>
        <begin position="12"/>
        <end position="23"/>
    </location>
</feature>
<feature type="region of interest" description="Disordered" evidence="13">
    <location>
        <begin position="1"/>
        <end position="76"/>
    </location>
</feature>
<feature type="coiled-coil region" evidence="12">
    <location>
        <begin position="754"/>
        <end position="1008"/>
    </location>
</feature>
<evidence type="ECO:0000256" key="11">
    <source>
        <dbReference type="PIRNR" id="PIRNR005719"/>
    </source>
</evidence>
<proteinExistence type="inferred from homology"/>
<dbReference type="OrthoDB" id="5575062at2759"/>
<dbReference type="InterPro" id="IPR003395">
    <property type="entry name" value="RecF/RecN/SMC_N"/>
</dbReference>
<feature type="compositionally biased region" description="Basic and acidic residues" evidence="13">
    <location>
        <begin position="1094"/>
        <end position="1109"/>
    </location>
</feature>
<keyword evidence="9 11" id="KW-0539">Nucleus</keyword>